<sequence length="135" mass="14885">MHCCITVPDHWNNTLGCGIAAVWRVPPDCSCLALCVCVCERAIPWGSLPQPWLPDSAECQRLLLPTSFPETPGHNRRSGAVVVMLQAWAEDERVCGAPARTLYVDSKVPGTHNMHKHTQKEINLMCILSQVVSLV</sequence>
<dbReference type="Proteomes" id="UP001364617">
    <property type="component" value="Unassembled WGS sequence"/>
</dbReference>
<gene>
    <name evidence="1" type="ORF">R3I93_003391</name>
</gene>
<organism evidence="1 2">
    <name type="scientific">Phoxinus phoxinus</name>
    <name type="common">Eurasian minnow</name>
    <dbReference type="NCBI Taxonomy" id="58324"/>
    <lineage>
        <taxon>Eukaryota</taxon>
        <taxon>Metazoa</taxon>
        <taxon>Chordata</taxon>
        <taxon>Craniata</taxon>
        <taxon>Vertebrata</taxon>
        <taxon>Euteleostomi</taxon>
        <taxon>Actinopterygii</taxon>
        <taxon>Neopterygii</taxon>
        <taxon>Teleostei</taxon>
        <taxon>Ostariophysi</taxon>
        <taxon>Cypriniformes</taxon>
        <taxon>Leuciscidae</taxon>
        <taxon>Phoxininae</taxon>
        <taxon>Phoxinus</taxon>
    </lineage>
</organism>
<dbReference type="AlphaFoldDB" id="A0AAN9HF65"/>
<protein>
    <submittedName>
        <fullName evidence="1">Uncharacterized protein</fullName>
    </submittedName>
</protein>
<evidence type="ECO:0000313" key="1">
    <source>
        <dbReference type="EMBL" id="KAK7173554.1"/>
    </source>
</evidence>
<evidence type="ECO:0000313" key="2">
    <source>
        <dbReference type="Proteomes" id="UP001364617"/>
    </source>
</evidence>
<dbReference type="EMBL" id="JAYKXH010000003">
    <property type="protein sequence ID" value="KAK7173554.1"/>
    <property type="molecule type" value="Genomic_DNA"/>
</dbReference>
<reference evidence="1 2" key="1">
    <citation type="submission" date="2024-02" db="EMBL/GenBank/DDBJ databases">
        <title>Chromosome-level genome assembly of the Eurasian Minnow (Phoxinus phoxinus).</title>
        <authorList>
            <person name="Oriowo T.O."/>
            <person name="Martin S."/>
            <person name="Stange M."/>
            <person name="Chrysostomakis Y."/>
            <person name="Brown T."/>
            <person name="Winkler S."/>
            <person name="Kukowka S."/>
            <person name="Myers E.W."/>
            <person name="Bohne A."/>
        </authorList>
    </citation>
    <scope>NUCLEOTIDE SEQUENCE [LARGE SCALE GENOMIC DNA]</scope>
    <source>
        <strain evidence="1">ZFMK-TIS-60720</strain>
        <tissue evidence="1">Whole Organism</tissue>
    </source>
</reference>
<proteinExistence type="predicted"/>
<accession>A0AAN9HF65</accession>
<keyword evidence="2" id="KW-1185">Reference proteome</keyword>
<name>A0AAN9HF65_9TELE</name>
<comment type="caution">
    <text evidence="1">The sequence shown here is derived from an EMBL/GenBank/DDBJ whole genome shotgun (WGS) entry which is preliminary data.</text>
</comment>